<accession>A0ABU8GZP4</accession>
<gene>
    <name evidence="8 10" type="primary">cmk</name>
    <name evidence="10" type="ORF">V8201_04165</name>
</gene>
<dbReference type="CDD" id="cd02020">
    <property type="entry name" value="CMPK"/>
    <property type="match status" value="1"/>
</dbReference>
<evidence type="ECO:0000313" key="11">
    <source>
        <dbReference type="Proteomes" id="UP001367771"/>
    </source>
</evidence>
<sequence length="222" mass="23599">MIIAVDGPAASGKGTIARALAQHYGLPHLDTGLLYRAVACNVQRMELNPAKEADAVAACDFDEALLDDPVLRTDDIGQLASIVSAHPLVRASLLQRQKRFARQPGGAVLDGRDIGTVIAPDADAKLFVKATTQVRAQRRHRELLGKGFDVSFVKVQMDIRARDARDTARSSAPLSMAADAALLDTSQMTIEASIARAIQLVEARCGALARQREHAASGASPA</sequence>
<evidence type="ECO:0000256" key="2">
    <source>
        <dbReference type="ARBA" id="ARBA00022679"/>
    </source>
</evidence>
<dbReference type="Gene3D" id="3.40.50.300">
    <property type="entry name" value="P-loop containing nucleotide triphosphate hydrolases"/>
    <property type="match status" value="1"/>
</dbReference>
<proteinExistence type="inferred from homology"/>
<dbReference type="EMBL" id="JBBBDM010000002">
    <property type="protein sequence ID" value="MEI5686269.1"/>
    <property type="molecule type" value="Genomic_DNA"/>
</dbReference>
<keyword evidence="11" id="KW-1185">Reference proteome</keyword>
<keyword evidence="3 8" id="KW-0547">Nucleotide-binding</keyword>
<dbReference type="HAMAP" id="MF_00238">
    <property type="entry name" value="Cytidyl_kinase_type1"/>
    <property type="match status" value="1"/>
</dbReference>
<evidence type="ECO:0000256" key="1">
    <source>
        <dbReference type="ARBA" id="ARBA00009427"/>
    </source>
</evidence>
<dbReference type="GO" id="GO:0016301">
    <property type="term" value="F:kinase activity"/>
    <property type="evidence" value="ECO:0007669"/>
    <property type="project" value="UniProtKB-KW"/>
</dbReference>
<evidence type="ECO:0000256" key="4">
    <source>
        <dbReference type="ARBA" id="ARBA00022777"/>
    </source>
</evidence>
<dbReference type="InterPro" id="IPR011994">
    <property type="entry name" value="Cytidylate_kinase_dom"/>
</dbReference>
<comment type="similarity">
    <text evidence="1 8">Belongs to the cytidylate kinase family. Type 1 subfamily.</text>
</comment>
<name>A0ABU8GZP4_9SPHN</name>
<dbReference type="InterPro" id="IPR027417">
    <property type="entry name" value="P-loop_NTPase"/>
</dbReference>
<dbReference type="Pfam" id="PF02224">
    <property type="entry name" value="Cytidylate_kin"/>
    <property type="match status" value="1"/>
</dbReference>
<keyword evidence="2 8" id="KW-0808">Transferase</keyword>
<comment type="catalytic activity">
    <reaction evidence="7 8">
        <text>CMP + ATP = CDP + ADP</text>
        <dbReference type="Rhea" id="RHEA:11600"/>
        <dbReference type="ChEBI" id="CHEBI:30616"/>
        <dbReference type="ChEBI" id="CHEBI:58069"/>
        <dbReference type="ChEBI" id="CHEBI:60377"/>
        <dbReference type="ChEBI" id="CHEBI:456216"/>
        <dbReference type="EC" id="2.7.4.25"/>
    </reaction>
</comment>
<dbReference type="Proteomes" id="UP001367771">
    <property type="component" value="Unassembled WGS sequence"/>
</dbReference>
<evidence type="ECO:0000259" key="9">
    <source>
        <dbReference type="Pfam" id="PF02224"/>
    </source>
</evidence>
<keyword evidence="8" id="KW-0963">Cytoplasm</keyword>
<keyword evidence="4 8" id="KW-0418">Kinase</keyword>
<organism evidence="10 11">
    <name type="scientific">Sphingomonas kyungheensis</name>
    <dbReference type="NCBI Taxonomy" id="1069987"/>
    <lineage>
        <taxon>Bacteria</taxon>
        <taxon>Pseudomonadati</taxon>
        <taxon>Pseudomonadota</taxon>
        <taxon>Alphaproteobacteria</taxon>
        <taxon>Sphingomonadales</taxon>
        <taxon>Sphingomonadaceae</taxon>
        <taxon>Sphingomonas</taxon>
    </lineage>
</organism>
<dbReference type="SUPFAM" id="SSF52540">
    <property type="entry name" value="P-loop containing nucleoside triphosphate hydrolases"/>
    <property type="match status" value="1"/>
</dbReference>
<comment type="catalytic activity">
    <reaction evidence="6 8">
        <text>dCMP + ATP = dCDP + ADP</text>
        <dbReference type="Rhea" id="RHEA:25094"/>
        <dbReference type="ChEBI" id="CHEBI:30616"/>
        <dbReference type="ChEBI" id="CHEBI:57566"/>
        <dbReference type="ChEBI" id="CHEBI:58593"/>
        <dbReference type="ChEBI" id="CHEBI:456216"/>
        <dbReference type="EC" id="2.7.4.25"/>
    </reaction>
</comment>
<dbReference type="NCBIfam" id="TIGR00017">
    <property type="entry name" value="cmk"/>
    <property type="match status" value="1"/>
</dbReference>
<comment type="caution">
    <text evidence="10">The sequence shown here is derived from an EMBL/GenBank/DDBJ whole genome shotgun (WGS) entry which is preliminary data.</text>
</comment>
<evidence type="ECO:0000256" key="5">
    <source>
        <dbReference type="ARBA" id="ARBA00022840"/>
    </source>
</evidence>
<evidence type="ECO:0000256" key="8">
    <source>
        <dbReference type="HAMAP-Rule" id="MF_00238"/>
    </source>
</evidence>
<feature type="binding site" evidence="8">
    <location>
        <begin position="7"/>
        <end position="15"/>
    </location>
    <ligand>
        <name>ATP</name>
        <dbReference type="ChEBI" id="CHEBI:30616"/>
    </ligand>
</feature>
<protein>
    <recommendedName>
        <fullName evidence="8">Cytidylate kinase</fullName>
        <shortName evidence="8">CK</shortName>
        <ecNumber evidence="8">2.7.4.25</ecNumber>
    </recommendedName>
    <alternativeName>
        <fullName evidence="8">Cytidine monophosphate kinase</fullName>
        <shortName evidence="8">CMP kinase</shortName>
    </alternativeName>
</protein>
<dbReference type="EC" id="2.7.4.25" evidence="8"/>
<comment type="subcellular location">
    <subcellularLocation>
        <location evidence="8">Cytoplasm</location>
    </subcellularLocation>
</comment>
<evidence type="ECO:0000256" key="6">
    <source>
        <dbReference type="ARBA" id="ARBA00047615"/>
    </source>
</evidence>
<feature type="domain" description="Cytidylate kinase" evidence="9">
    <location>
        <begin position="3"/>
        <end position="202"/>
    </location>
</feature>
<dbReference type="InterPro" id="IPR003136">
    <property type="entry name" value="Cytidylate_kin"/>
</dbReference>
<evidence type="ECO:0000256" key="7">
    <source>
        <dbReference type="ARBA" id="ARBA00048478"/>
    </source>
</evidence>
<dbReference type="RefSeq" id="WP_051583457.1">
    <property type="nucleotide sequence ID" value="NZ_JBBBDM010000002.1"/>
</dbReference>
<reference evidence="10 11" key="1">
    <citation type="journal article" date="2013" name="Int. J. Syst. Evol. Microbiol.">
        <title>Sphingomonas kyungheensis sp. nov., a bacterium with ginsenoside-converting activity isolated from soil of a ginseng field.</title>
        <authorList>
            <person name="Son H.M."/>
            <person name="Yang J.E."/>
            <person name="Park Y."/>
            <person name="Han C.K."/>
            <person name="Kim S.G."/>
            <person name="Kook M."/>
            <person name="Yi T.H."/>
        </authorList>
    </citation>
    <scope>NUCLEOTIDE SEQUENCE [LARGE SCALE GENOMIC DNA]</scope>
    <source>
        <strain evidence="10 11">LMG 26582</strain>
    </source>
</reference>
<keyword evidence="5 8" id="KW-0067">ATP-binding</keyword>
<evidence type="ECO:0000256" key="3">
    <source>
        <dbReference type="ARBA" id="ARBA00022741"/>
    </source>
</evidence>
<evidence type="ECO:0000313" key="10">
    <source>
        <dbReference type="EMBL" id="MEI5686269.1"/>
    </source>
</evidence>